<gene>
    <name evidence="1" type="ORF">K469DRAFT_664124</name>
</gene>
<evidence type="ECO:0000313" key="2">
    <source>
        <dbReference type="Proteomes" id="UP000800200"/>
    </source>
</evidence>
<accession>A0A6A6E660</accession>
<reference evidence="1" key="1">
    <citation type="journal article" date="2020" name="Stud. Mycol.">
        <title>101 Dothideomycetes genomes: a test case for predicting lifestyles and emergence of pathogens.</title>
        <authorList>
            <person name="Haridas S."/>
            <person name="Albert R."/>
            <person name="Binder M."/>
            <person name="Bloem J."/>
            <person name="Labutti K."/>
            <person name="Salamov A."/>
            <person name="Andreopoulos B."/>
            <person name="Baker S."/>
            <person name="Barry K."/>
            <person name="Bills G."/>
            <person name="Bluhm B."/>
            <person name="Cannon C."/>
            <person name="Castanera R."/>
            <person name="Culley D."/>
            <person name="Daum C."/>
            <person name="Ezra D."/>
            <person name="Gonzalez J."/>
            <person name="Henrissat B."/>
            <person name="Kuo A."/>
            <person name="Liang C."/>
            <person name="Lipzen A."/>
            <person name="Lutzoni F."/>
            <person name="Magnuson J."/>
            <person name="Mondo S."/>
            <person name="Nolan M."/>
            <person name="Ohm R."/>
            <person name="Pangilinan J."/>
            <person name="Park H.-J."/>
            <person name="Ramirez L."/>
            <person name="Alfaro M."/>
            <person name="Sun H."/>
            <person name="Tritt A."/>
            <person name="Yoshinaga Y."/>
            <person name="Zwiers L.-H."/>
            <person name="Turgeon B."/>
            <person name="Goodwin S."/>
            <person name="Spatafora J."/>
            <person name="Crous P."/>
            <person name="Grigoriev I."/>
        </authorList>
    </citation>
    <scope>NUCLEOTIDE SEQUENCE</scope>
    <source>
        <strain evidence="1">CBS 207.26</strain>
    </source>
</reference>
<name>A0A6A6E660_9PEZI</name>
<dbReference type="EMBL" id="ML994630">
    <property type="protein sequence ID" value="KAF2186252.1"/>
    <property type="molecule type" value="Genomic_DNA"/>
</dbReference>
<sequence>MLSCFRITSIRPRAKRKSRRPKSSTIEIHTHSSHSTAGTWRLAELSYDTASDTNFISQKLVKNVLDKRIRTLEKEPREWITRQNECQQLVEGYVDLVWCFERSPRRVHGPTRFVVSAVYDPPYDAVLGRRDSIKHGIMTEKDCG</sequence>
<evidence type="ECO:0000313" key="1">
    <source>
        <dbReference type="EMBL" id="KAF2186252.1"/>
    </source>
</evidence>
<dbReference type="AlphaFoldDB" id="A0A6A6E660"/>
<dbReference type="Proteomes" id="UP000800200">
    <property type="component" value="Unassembled WGS sequence"/>
</dbReference>
<proteinExistence type="predicted"/>
<protein>
    <submittedName>
        <fullName evidence="1">Uncharacterized protein</fullName>
    </submittedName>
</protein>
<organism evidence="1 2">
    <name type="scientific">Zopfia rhizophila CBS 207.26</name>
    <dbReference type="NCBI Taxonomy" id="1314779"/>
    <lineage>
        <taxon>Eukaryota</taxon>
        <taxon>Fungi</taxon>
        <taxon>Dikarya</taxon>
        <taxon>Ascomycota</taxon>
        <taxon>Pezizomycotina</taxon>
        <taxon>Dothideomycetes</taxon>
        <taxon>Dothideomycetes incertae sedis</taxon>
        <taxon>Zopfiaceae</taxon>
        <taxon>Zopfia</taxon>
    </lineage>
</organism>
<keyword evidence="2" id="KW-1185">Reference proteome</keyword>
<dbReference type="OrthoDB" id="3937572at2759"/>